<keyword evidence="2" id="KW-1185">Reference proteome</keyword>
<evidence type="ECO:0000313" key="2">
    <source>
        <dbReference type="Proteomes" id="UP001302745"/>
    </source>
</evidence>
<proteinExistence type="predicted"/>
<evidence type="ECO:0000313" key="1">
    <source>
        <dbReference type="EMBL" id="KAK4148814.1"/>
    </source>
</evidence>
<reference evidence="1" key="1">
    <citation type="journal article" date="2023" name="Mol. Phylogenet. Evol.">
        <title>Genome-scale phylogeny and comparative genomics of the fungal order Sordariales.</title>
        <authorList>
            <person name="Hensen N."/>
            <person name="Bonometti L."/>
            <person name="Westerberg I."/>
            <person name="Brannstrom I.O."/>
            <person name="Guillou S."/>
            <person name="Cros-Aarteil S."/>
            <person name="Calhoun S."/>
            <person name="Haridas S."/>
            <person name="Kuo A."/>
            <person name="Mondo S."/>
            <person name="Pangilinan J."/>
            <person name="Riley R."/>
            <person name="LaButti K."/>
            <person name="Andreopoulos B."/>
            <person name="Lipzen A."/>
            <person name="Chen C."/>
            <person name="Yan M."/>
            <person name="Daum C."/>
            <person name="Ng V."/>
            <person name="Clum A."/>
            <person name="Steindorff A."/>
            <person name="Ohm R.A."/>
            <person name="Martin F."/>
            <person name="Silar P."/>
            <person name="Natvig D.O."/>
            <person name="Lalanne C."/>
            <person name="Gautier V."/>
            <person name="Ament-Velasquez S.L."/>
            <person name="Kruys A."/>
            <person name="Hutchinson M.I."/>
            <person name="Powell A.J."/>
            <person name="Barry K."/>
            <person name="Miller A.N."/>
            <person name="Grigoriev I.V."/>
            <person name="Debuchy R."/>
            <person name="Gladieux P."/>
            <person name="Hiltunen Thoren M."/>
            <person name="Johannesson H."/>
        </authorList>
    </citation>
    <scope>NUCLEOTIDE SEQUENCE</scope>
    <source>
        <strain evidence="1">CBS 538.74</strain>
    </source>
</reference>
<dbReference type="EMBL" id="MU857252">
    <property type="protein sequence ID" value="KAK4148814.1"/>
    <property type="molecule type" value="Genomic_DNA"/>
</dbReference>
<feature type="non-terminal residue" evidence="1">
    <location>
        <position position="67"/>
    </location>
</feature>
<name>A0AAN6VCC9_9PEZI</name>
<dbReference type="AlphaFoldDB" id="A0AAN6VCC9"/>
<protein>
    <submittedName>
        <fullName evidence="1">Uncharacterized protein</fullName>
    </submittedName>
</protein>
<comment type="caution">
    <text evidence="1">The sequence shown here is derived from an EMBL/GenBank/DDBJ whole genome shotgun (WGS) entry which is preliminary data.</text>
</comment>
<gene>
    <name evidence="1" type="ORF">C8A00DRAFT_38590</name>
</gene>
<accession>A0AAN6VCC9</accession>
<sequence length="67" mass="7591">MGKNHDGDGGKPLVLHSVVVQNSSLKETLSEVFDGFKGIIPSLKKLVFKSPFKPFHHRWSRFTQILE</sequence>
<dbReference type="Proteomes" id="UP001302745">
    <property type="component" value="Unassembled WGS sequence"/>
</dbReference>
<organism evidence="1 2">
    <name type="scientific">Chaetomidium leptoderma</name>
    <dbReference type="NCBI Taxonomy" id="669021"/>
    <lineage>
        <taxon>Eukaryota</taxon>
        <taxon>Fungi</taxon>
        <taxon>Dikarya</taxon>
        <taxon>Ascomycota</taxon>
        <taxon>Pezizomycotina</taxon>
        <taxon>Sordariomycetes</taxon>
        <taxon>Sordariomycetidae</taxon>
        <taxon>Sordariales</taxon>
        <taxon>Chaetomiaceae</taxon>
        <taxon>Chaetomidium</taxon>
    </lineage>
</organism>
<reference evidence="1" key="2">
    <citation type="submission" date="2023-05" db="EMBL/GenBank/DDBJ databases">
        <authorList>
            <consortium name="Lawrence Berkeley National Laboratory"/>
            <person name="Steindorff A."/>
            <person name="Hensen N."/>
            <person name="Bonometti L."/>
            <person name="Westerberg I."/>
            <person name="Brannstrom I.O."/>
            <person name="Guillou S."/>
            <person name="Cros-Aarteil S."/>
            <person name="Calhoun S."/>
            <person name="Haridas S."/>
            <person name="Kuo A."/>
            <person name="Mondo S."/>
            <person name="Pangilinan J."/>
            <person name="Riley R."/>
            <person name="Labutti K."/>
            <person name="Andreopoulos B."/>
            <person name="Lipzen A."/>
            <person name="Chen C."/>
            <person name="Yanf M."/>
            <person name="Daum C."/>
            <person name="Ng V."/>
            <person name="Clum A."/>
            <person name="Ohm R."/>
            <person name="Martin F."/>
            <person name="Silar P."/>
            <person name="Natvig D."/>
            <person name="Lalanne C."/>
            <person name="Gautier V."/>
            <person name="Ament-Velasquez S.L."/>
            <person name="Kruys A."/>
            <person name="Hutchinson M.I."/>
            <person name="Powell A.J."/>
            <person name="Barry K."/>
            <person name="Miller A.N."/>
            <person name="Grigoriev I.V."/>
            <person name="Debuchy R."/>
            <person name="Gladieux P."/>
            <person name="Thoren M.H."/>
            <person name="Johannesson H."/>
        </authorList>
    </citation>
    <scope>NUCLEOTIDE SEQUENCE</scope>
    <source>
        <strain evidence="1">CBS 538.74</strain>
    </source>
</reference>